<dbReference type="SUPFAM" id="SSF53335">
    <property type="entry name" value="S-adenosyl-L-methionine-dependent methyltransferases"/>
    <property type="match status" value="1"/>
</dbReference>
<feature type="domain" description="Methyltransferase" evidence="1">
    <location>
        <begin position="66"/>
        <end position="162"/>
    </location>
</feature>
<sequence length="282" mass="33173">MHEVADHNQDRNKEHYEKLYANYNIANTLYWLKNLDRFLEKATTTETSWYALYQFEFKERIKDKSILEMGCGDCVNAAIMAGLGAKVSANDLASASGEIIRNLNKNHGFKYPIKFIEGDFLNNGLEERSFDFIVGKAFLHHLEIPLEKKFLKETSRLLKSTGEARFFEPAVNSRILDEIRWYIPVKGRPSKFNRKAFKNWKTEDPHPDRSYSSIHFENAGKQFFKNVKIVPIGTLERFSRLLKWGEKRNNFKKWALKNEQILPQLINKKFTRSQLIIYREPK</sequence>
<dbReference type="InterPro" id="IPR029063">
    <property type="entry name" value="SAM-dependent_MTases_sf"/>
</dbReference>
<organism evidence="2 3">
    <name type="scientific">Christiangramia antarctica</name>
    <dbReference type="NCBI Taxonomy" id="2058158"/>
    <lineage>
        <taxon>Bacteria</taxon>
        <taxon>Pseudomonadati</taxon>
        <taxon>Bacteroidota</taxon>
        <taxon>Flavobacteriia</taxon>
        <taxon>Flavobacteriales</taxon>
        <taxon>Flavobacteriaceae</taxon>
        <taxon>Christiangramia</taxon>
    </lineage>
</organism>
<dbReference type="EMBL" id="JBHUOJ010000032">
    <property type="protein sequence ID" value="MFD2834223.1"/>
    <property type="molecule type" value="Genomic_DNA"/>
</dbReference>
<accession>A0ABW5XA18</accession>
<keyword evidence="3" id="KW-1185">Reference proteome</keyword>
<dbReference type="GO" id="GO:0008168">
    <property type="term" value="F:methyltransferase activity"/>
    <property type="evidence" value="ECO:0007669"/>
    <property type="project" value="UniProtKB-KW"/>
</dbReference>
<dbReference type="RefSeq" id="WP_251739145.1">
    <property type="nucleotide sequence ID" value="NZ_JBHUOJ010000032.1"/>
</dbReference>
<evidence type="ECO:0000313" key="3">
    <source>
        <dbReference type="Proteomes" id="UP001597438"/>
    </source>
</evidence>
<keyword evidence="2" id="KW-0489">Methyltransferase</keyword>
<dbReference type="GO" id="GO:0032259">
    <property type="term" value="P:methylation"/>
    <property type="evidence" value="ECO:0007669"/>
    <property type="project" value="UniProtKB-KW"/>
</dbReference>
<proteinExistence type="predicted"/>
<comment type="caution">
    <text evidence="2">The sequence shown here is derived from an EMBL/GenBank/DDBJ whole genome shotgun (WGS) entry which is preliminary data.</text>
</comment>
<dbReference type="Proteomes" id="UP001597438">
    <property type="component" value="Unassembled WGS sequence"/>
</dbReference>
<evidence type="ECO:0000313" key="2">
    <source>
        <dbReference type="EMBL" id="MFD2834223.1"/>
    </source>
</evidence>
<dbReference type="CDD" id="cd02440">
    <property type="entry name" value="AdoMet_MTases"/>
    <property type="match status" value="1"/>
</dbReference>
<evidence type="ECO:0000259" key="1">
    <source>
        <dbReference type="Pfam" id="PF13649"/>
    </source>
</evidence>
<reference evidence="3" key="1">
    <citation type="journal article" date="2019" name="Int. J. Syst. Evol. Microbiol.">
        <title>The Global Catalogue of Microorganisms (GCM) 10K type strain sequencing project: providing services to taxonomists for standard genome sequencing and annotation.</title>
        <authorList>
            <consortium name="The Broad Institute Genomics Platform"/>
            <consortium name="The Broad Institute Genome Sequencing Center for Infectious Disease"/>
            <person name="Wu L."/>
            <person name="Ma J."/>
        </authorList>
    </citation>
    <scope>NUCLEOTIDE SEQUENCE [LARGE SCALE GENOMIC DNA]</scope>
    <source>
        <strain evidence="3">KCTC 52925</strain>
    </source>
</reference>
<keyword evidence="2" id="KW-0808">Transferase</keyword>
<protein>
    <submittedName>
        <fullName evidence="2">Class I SAM-dependent methyltransferase</fullName>
        <ecNumber evidence="2">2.1.-.-</ecNumber>
    </submittedName>
</protein>
<name>A0ABW5XA18_9FLAO</name>
<gene>
    <name evidence="2" type="ORF">ACFSYS_13080</name>
</gene>
<dbReference type="EC" id="2.1.-.-" evidence="2"/>
<dbReference type="InterPro" id="IPR041698">
    <property type="entry name" value="Methyltransf_25"/>
</dbReference>
<dbReference type="Gene3D" id="3.40.50.150">
    <property type="entry name" value="Vaccinia Virus protein VP39"/>
    <property type="match status" value="1"/>
</dbReference>
<dbReference type="Pfam" id="PF13649">
    <property type="entry name" value="Methyltransf_25"/>
    <property type="match status" value="1"/>
</dbReference>